<keyword evidence="6" id="KW-0539">Nucleus</keyword>
<dbReference type="GO" id="GO:0005634">
    <property type="term" value="C:nucleus"/>
    <property type="evidence" value="ECO:0007669"/>
    <property type="project" value="UniProtKB-SubCell"/>
</dbReference>
<keyword evidence="5" id="KW-0804">Transcription</keyword>
<evidence type="ECO:0000313" key="8">
    <source>
        <dbReference type="EMBL" id="KAJ8449706.1"/>
    </source>
</evidence>
<feature type="compositionally biased region" description="Polar residues" evidence="7">
    <location>
        <begin position="1"/>
        <end position="18"/>
    </location>
</feature>
<dbReference type="GO" id="GO:0001046">
    <property type="term" value="F:core promoter sequence-specific DNA binding"/>
    <property type="evidence" value="ECO:0007669"/>
    <property type="project" value="TreeGrafter"/>
</dbReference>
<comment type="caution">
    <text evidence="8">The sequence shown here is derived from an EMBL/GenBank/DDBJ whole genome shotgun (WGS) entry which is preliminary data.</text>
</comment>
<dbReference type="GO" id="GO:0003681">
    <property type="term" value="F:bent DNA binding"/>
    <property type="evidence" value="ECO:0007669"/>
    <property type="project" value="TreeGrafter"/>
</dbReference>
<feature type="region of interest" description="Disordered" evidence="7">
    <location>
        <begin position="1"/>
        <end position="20"/>
    </location>
</feature>
<dbReference type="GO" id="GO:0042795">
    <property type="term" value="P:snRNA transcription by RNA polymerase II"/>
    <property type="evidence" value="ECO:0007669"/>
    <property type="project" value="TreeGrafter"/>
</dbReference>
<dbReference type="InterPro" id="IPR022042">
    <property type="entry name" value="snRNA-activating_su3"/>
</dbReference>
<comment type="subcellular location">
    <subcellularLocation>
        <location evidence="1">Nucleus</location>
    </subcellularLocation>
</comment>
<comment type="similarity">
    <text evidence="2">Belongs to the SNAPC3/SRD2 family.</text>
</comment>
<dbReference type="EMBL" id="JAKOGI010000019">
    <property type="protein sequence ID" value="KAJ8449706.1"/>
    <property type="molecule type" value="Genomic_DNA"/>
</dbReference>
<dbReference type="OrthoDB" id="46583at2759"/>
<sequence>MANAESSQQNPDVDSSFSIPRGGPIFVPDFVTPQTRVSNFESEVFHLLESLKAELGSEPAEVDEDISVDELKIYSDEELVSEAMRIAFEDDQMAGKPSDQGGNLCSSGAEDDHRGLDLDKSASCESSGGYSSDPSYDGEENDTSLKKQNRRAKAKTRSTNKSKRKLVNREKDKQNDETYLAKVEHLAKLRQKQEEDKASVRLHSFKNDDNTLLSSGNITLKCLELFSCPLKGKCSLTGKHVPIRYPEVILCIEVYHNKQAWKKTQELLVLGSQVLTELRDKIRCLTDVVMQRAGDLDPSGYFLIEDVFCNDMRDPSAIDYSEPVLDWLRNAKEEALAKWNCILSGIKKSCKSLSDDKPVSKLPNFRSVNMEKIRFCDLRFRLGAGYLYCHQGDCKHIIVIRDMRLVHPEDVQNRAAYPLVVYQPKAILKKCSVCHIYKATKVTLDDKLAGENPCYFCDNCYYLLHYSADGTLLYDKFQVYDYLQDYY</sequence>
<feature type="compositionally biased region" description="Low complexity" evidence="7">
    <location>
        <begin position="123"/>
        <end position="135"/>
    </location>
</feature>
<evidence type="ECO:0008006" key="10">
    <source>
        <dbReference type="Google" id="ProtNLM"/>
    </source>
</evidence>
<gene>
    <name evidence="8" type="ORF">Cgig2_001362</name>
</gene>
<dbReference type="PANTHER" id="PTHR13421">
    <property type="entry name" value="SNRNA-ACTIVATING PROTEIN COMPLEX SUBUNIT 3"/>
    <property type="match status" value="1"/>
</dbReference>
<organism evidence="8 9">
    <name type="scientific">Carnegiea gigantea</name>
    <dbReference type="NCBI Taxonomy" id="171969"/>
    <lineage>
        <taxon>Eukaryota</taxon>
        <taxon>Viridiplantae</taxon>
        <taxon>Streptophyta</taxon>
        <taxon>Embryophyta</taxon>
        <taxon>Tracheophyta</taxon>
        <taxon>Spermatophyta</taxon>
        <taxon>Magnoliopsida</taxon>
        <taxon>eudicotyledons</taxon>
        <taxon>Gunneridae</taxon>
        <taxon>Pentapetalae</taxon>
        <taxon>Caryophyllales</taxon>
        <taxon>Cactineae</taxon>
        <taxon>Cactaceae</taxon>
        <taxon>Cactoideae</taxon>
        <taxon>Echinocereeae</taxon>
        <taxon>Carnegiea</taxon>
    </lineage>
</organism>
<dbReference type="Proteomes" id="UP001153076">
    <property type="component" value="Unassembled WGS sequence"/>
</dbReference>
<keyword evidence="9" id="KW-1185">Reference proteome</keyword>
<evidence type="ECO:0000256" key="1">
    <source>
        <dbReference type="ARBA" id="ARBA00004123"/>
    </source>
</evidence>
<feature type="region of interest" description="Disordered" evidence="7">
    <location>
        <begin position="93"/>
        <end position="174"/>
    </location>
</feature>
<feature type="compositionally biased region" description="Basic and acidic residues" evidence="7">
    <location>
        <begin position="110"/>
        <end position="122"/>
    </location>
</feature>
<reference evidence="8" key="1">
    <citation type="submission" date="2022-04" db="EMBL/GenBank/DDBJ databases">
        <title>Carnegiea gigantea Genome sequencing and assembly v2.</title>
        <authorList>
            <person name="Copetti D."/>
            <person name="Sanderson M.J."/>
            <person name="Burquez A."/>
            <person name="Wojciechowski M.F."/>
        </authorList>
    </citation>
    <scope>NUCLEOTIDE SEQUENCE</scope>
    <source>
        <strain evidence="8">SGP5-SGP5p</strain>
        <tissue evidence="8">Aerial part</tissue>
    </source>
</reference>
<dbReference type="AlphaFoldDB" id="A0A9Q1KVS2"/>
<evidence type="ECO:0000256" key="2">
    <source>
        <dbReference type="ARBA" id="ARBA00010410"/>
    </source>
</evidence>
<keyword evidence="4" id="KW-0238">DNA-binding</keyword>
<evidence type="ECO:0000256" key="3">
    <source>
        <dbReference type="ARBA" id="ARBA00023015"/>
    </source>
</evidence>
<keyword evidence="3" id="KW-0805">Transcription regulation</keyword>
<dbReference type="GO" id="GO:0001006">
    <property type="term" value="F:RNA polymerase III type 3 promoter sequence-specific DNA binding"/>
    <property type="evidence" value="ECO:0007669"/>
    <property type="project" value="TreeGrafter"/>
</dbReference>
<dbReference type="GO" id="GO:0000978">
    <property type="term" value="F:RNA polymerase II cis-regulatory region sequence-specific DNA binding"/>
    <property type="evidence" value="ECO:0007669"/>
    <property type="project" value="TreeGrafter"/>
</dbReference>
<evidence type="ECO:0000256" key="7">
    <source>
        <dbReference type="SAM" id="MobiDB-lite"/>
    </source>
</evidence>
<dbReference type="GO" id="GO:0019185">
    <property type="term" value="C:snRNA-activating protein complex"/>
    <property type="evidence" value="ECO:0007669"/>
    <property type="project" value="TreeGrafter"/>
</dbReference>
<dbReference type="Pfam" id="PF12251">
    <property type="entry name" value="SNAPC3"/>
    <property type="match status" value="1"/>
</dbReference>
<accession>A0A9Q1KVS2</accession>
<feature type="compositionally biased region" description="Basic residues" evidence="7">
    <location>
        <begin position="147"/>
        <end position="166"/>
    </location>
</feature>
<protein>
    <recommendedName>
        <fullName evidence="10">snRNA-activating protein complex subunit 3</fullName>
    </recommendedName>
</protein>
<proteinExistence type="inferred from homology"/>
<name>A0A9Q1KVS2_9CARY</name>
<dbReference type="GO" id="GO:0042796">
    <property type="term" value="P:snRNA transcription by RNA polymerase III"/>
    <property type="evidence" value="ECO:0007669"/>
    <property type="project" value="TreeGrafter"/>
</dbReference>
<evidence type="ECO:0000256" key="5">
    <source>
        <dbReference type="ARBA" id="ARBA00023163"/>
    </source>
</evidence>
<evidence type="ECO:0000313" key="9">
    <source>
        <dbReference type="Proteomes" id="UP001153076"/>
    </source>
</evidence>
<dbReference type="PANTHER" id="PTHR13421:SF16">
    <property type="entry name" value="SNRNA-ACTIVATING PROTEIN COMPLEX SUBUNIT 3"/>
    <property type="match status" value="1"/>
</dbReference>
<evidence type="ECO:0000256" key="6">
    <source>
        <dbReference type="ARBA" id="ARBA00023242"/>
    </source>
</evidence>
<evidence type="ECO:0000256" key="4">
    <source>
        <dbReference type="ARBA" id="ARBA00023125"/>
    </source>
</evidence>